<dbReference type="Gene3D" id="3.40.720.10">
    <property type="entry name" value="Alkaline Phosphatase, subunit A"/>
    <property type="match status" value="1"/>
</dbReference>
<comment type="caution">
    <text evidence="3">The sequence shown here is derived from an EMBL/GenBank/DDBJ whole genome shotgun (WGS) entry which is preliminary data.</text>
</comment>
<evidence type="ECO:0000313" key="3">
    <source>
        <dbReference type="EMBL" id="MFC5544609.1"/>
    </source>
</evidence>
<gene>
    <name evidence="3" type="ORF">ACFPQA_06090</name>
</gene>
<dbReference type="PRINTS" id="PR00113">
    <property type="entry name" value="ALKPHPHTASE"/>
</dbReference>
<dbReference type="PROSITE" id="PS51257">
    <property type="entry name" value="PROKAR_LIPOPROTEIN"/>
    <property type="match status" value="1"/>
</dbReference>
<reference evidence="4" key="1">
    <citation type="journal article" date="2019" name="Int. J. Syst. Evol. Microbiol.">
        <title>The Global Catalogue of Microorganisms (GCM) 10K type strain sequencing project: providing services to taxonomists for standard genome sequencing and annotation.</title>
        <authorList>
            <consortium name="The Broad Institute Genomics Platform"/>
            <consortium name="The Broad Institute Genome Sequencing Center for Infectious Disease"/>
            <person name="Wu L."/>
            <person name="Ma J."/>
        </authorList>
    </citation>
    <scope>NUCLEOTIDE SEQUENCE [LARGE SCALE GENOMIC DNA]</scope>
    <source>
        <strain evidence="4">CGMCC 4.1799</strain>
    </source>
</reference>
<name>A0ABW0RIW5_9GAMM</name>
<dbReference type="SMART" id="SM00098">
    <property type="entry name" value="alkPPc"/>
    <property type="match status" value="1"/>
</dbReference>
<evidence type="ECO:0000256" key="2">
    <source>
        <dbReference type="RuleBase" id="RU003946"/>
    </source>
</evidence>
<dbReference type="Proteomes" id="UP001596055">
    <property type="component" value="Unassembled WGS sequence"/>
</dbReference>
<accession>A0ABW0RIW5</accession>
<dbReference type="EMBL" id="JBHSNL010000001">
    <property type="protein sequence ID" value="MFC5544609.1"/>
    <property type="molecule type" value="Genomic_DNA"/>
</dbReference>
<proteinExistence type="inferred from homology"/>
<dbReference type="PANTHER" id="PTHR11596">
    <property type="entry name" value="ALKALINE PHOSPHATASE"/>
    <property type="match status" value="1"/>
</dbReference>
<evidence type="ECO:0000313" key="4">
    <source>
        <dbReference type="Proteomes" id="UP001596055"/>
    </source>
</evidence>
<keyword evidence="1" id="KW-0597">Phosphoprotein</keyword>
<dbReference type="CDD" id="cd16012">
    <property type="entry name" value="ALP"/>
    <property type="match status" value="1"/>
</dbReference>
<dbReference type="InterPro" id="IPR017850">
    <property type="entry name" value="Alkaline_phosphatase_core_sf"/>
</dbReference>
<dbReference type="InterPro" id="IPR001952">
    <property type="entry name" value="Alkaline_phosphatase"/>
</dbReference>
<organism evidence="3 4">
    <name type="scientific">Marinobacter koreensis</name>
    <dbReference type="NCBI Taxonomy" id="335974"/>
    <lineage>
        <taxon>Bacteria</taxon>
        <taxon>Pseudomonadati</taxon>
        <taxon>Pseudomonadota</taxon>
        <taxon>Gammaproteobacteria</taxon>
        <taxon>Pseudomonadales</taxon>
        <taxon>Marinobacteraceae</taxon>
        <taxon>Marinobacter</taxon>
    </lineage>
</organism>
<comment type="similarity">
    <text evidence="2">Belongs to the alkaline phosphatase family.</text>
</comment>
<dbReference type="PANTHER" id="PTHR11596:SF5">
    <property type="entry name" value="ALKALINE PHOSPHATASE"/>
    <property type="match status" value="1"/>
</dbReference>
<dbReference type="SUPFAM" id="SSF53649">
    <property type="entry name" value="Alkaline phosphatase-like"/>
    <property type="match status" value="1"/>
</dbReference>
<dbReference type="Pfam" id="PF00245">
    <property type="entry name" value="Alk_phosphatase"/>
    <property type="match status" value="1"/>
</dbReference>
<protein>
    <submittedName>
        <fullName evidence="3">Alkaline phosphatase</fullName>
    </submittedName>
</protein>
<dbReference type="RefSeq" id="WP_248154299.1">
    <property type="nucleotide sequence ID" value="NZ_JAKZAJ010000001.1"/>
</dbReference>
<sequence>MKQITKLSFVTIATAFLSACGNSDKESDVTELTVPEAQAQSAWYQDAQQNVELASERTVNHQPGAAKNVILFVGDGMGISTITAARILEGQMQGGSGEEHRLSFEKLPFSGLVKTYNTNQQTPDSAGTMTALMTGVKSKAGVLSVSEDVVRADCASSQGKELTTLAELAENSGKSTGIVTTARITHATPGAVYAKTPERNWEYSAPSGCKDIAAQLVEFAAGDGIDVAMGGGRRNFLPNNVTDIEGSSGKRTDGRNLVDEWKAKYPQGLYVQTQAEFDALSAGTSKVLGLFNSSHMQYEADRQNDIAGEPSLHEMTGKAIDLLSSNANGYFLMVEAGRIDHGHHAGSAYSALTDAVELSKAVKEAMEKTDPENTLIMVTADHSHVFTIAGYPTRGNPILGKVIGNDSSGQAESEPTLAGDDLPYTTVGYANGLGFADIGAATDADDRYGMPADAGRKDLSNIDTTQAGFHQEALVPLGSETHAAEDVAVFARGPGADLVTGTIEQNVLFHVMAHSAGLLP</sequence>
<evidence type="ECO:0000256" key="1">
    <source>
        <dbReference type="ARBA" id="ARBA00022553"/>
    </source>
</evidence>
<keyword evidence="4" id="KW-1185">Reference proteome</keyword>